<evidence type="ECO:0000313" key="2">
    <source>
        <dbReference type="EMBL" id="KAF3686435.1"/>
    </source>
</evidence>
<sequence>MSCIFFLYAFSWLCSRQTPLLPAIRCVRRIWCSEIAVCESMPLPVQTSSEGLKNGMGKKIKIK</sequence>
<accession>A0A6G1P847</accession>
<protein>
    <recommendedName>
        <fullName evidence="4">Secreted protein</fullName>
    </recommendedName>
</protein>
<organism evidence="2 3">
    <name type="scientific">Channa argus</name>
    <name type="common">Northern snakehead</name>
    <name type="synonym">Ophicephalus argus</name>
    <dbReference type="NCBI Taxonomy" id="215402"/>
    <lineage>
        <taxon>Eukaryota</taxon>
        <taxon>Metazoa</taxon>
        <taxon>Chordata</taxon>
        <taxon>Craniata</taxon>
        <taxon>Vertebrata</taxon>
        <taxon>Euteleostomi</taxon>
        <taxon>Actinopterygii</taxon>
        <taxon>Neopterygii</taxon>
        <taxon>Teleostei</taxon>
        <taxon>Neoteleostei</taxon>
        <taxon>Acanthomorphata</taxon>
        <taxon>Anabantaria</taxon>
        <taxon>Anabantiformes</taxon>
        <taxon>Channoidei</taxon>
        <taxon>Channidae</taxon>
        <taxon>Channa</taxon>
    </lineage>
</organism>
<feature type="chain" id="PRO_5026020044" description="Secreted protein" evidence="1">
    <location>
        <begin position="17"/>
        <end position="63"/>
    </location>
</feature>
<proteinExistence type="predicted"/>
<dbReference type="Proteomes" id="UP000503349">
    <property type="component" value="Chromosome 2"/>
</dbReference>
<feature type="signal peptide" evidence="1">
    <location>
        <begin position="1"/>
        <end position="16"/>
    </location>
</feature>
<keyword evidence="1" id="KW-0732">Signal</keyword>
<evidence type="ECO:0000256" key="1">
    <source>
        <dbReference type="SAM" id="SignalP"/>
    </source>
</evidence>
<gene>
    <name evidence="2" type="ORF">EXN66_Car002107</name>
</gene>
<reference evidence="2 3" key="1">
    <citation type="submission" date="2019-02" db="EMBL/GenBank/DDBJ databases">
        <title>Opniocepnalus argus genome.</title>
        <authorList>
            <person name="Zhou C."/>
            <person name="Xiao S."/>
        </authorList>
    </citation>
    <scope>NUCLEOTIDE SEQUENCE [LARGE SCALE GENOMIC DNA]</scope>
    <source>
        <strain evidence="2">OARG1902GOOAL</strain>
        <tissue evidence="2">Muscle</tissue>
    </source>
</reference>
<dbReference type="EMBL" id="CM015713">
    <property type="protein sequence ID" value="KAF3686435.1"/>
    <property type="molecule type" value="Genomic_DNA"/>
</dbReference>
<reference evidence="3" key="2">
    <citation type="submission" date="2019-02" db="EMBL/GenBank/DDBJ databases">
        <title>Opniocepnalus argus Var Kimnra genome.</title>
        <authorList>
            <person name="Zhou C."/>
            <person name="Xiao S."/>
        </authorList>
    </citation>
    <scope>NUCLEOTIDE SEQUENCE [LARGE SCALE GENOMIC DNA]</scope>
</reference>
<evidence type="ECO:0000313" key="3">
    <source>
        <dbReference type="Proteomes" id="UP000503349"/>
    </source>
</evidence>
<dbReference type="AlphaFoldDB" id="A0A6G1P847"/>
<evidence type="ECO:0008006" key="4">
    <source>
        <dbReference type="Google" id="ProtNLM"/>
    </source>
</evidence>
<name>A0A6G1P847_CHAAH</name>
<keyword evidence="3" id="KW-1185">Reference proteome</keyword>